<evidence type="ECO:0000313" key="2">
    <source>
        <dbReference type="EMBL" id="GAH08774.1"/>
    </source>
</evidence>
<reference evidence="2" key="1">
    <citation type="journal article" date="2014" name="Front. Microbiol.">
        <title>High frequency of phylogenetically diverse reductive dehalogenase-homologous genes in deep subseafloor sedimentary metagenomes.</title>
        <authorList>
            <person name="Kawai M."/>
            <person name="Futagami T."/>
            <person name="Toyoda A."/>
            <person name="Takaki Y."/>
            <person name="Nishi S."/>
            <person name="Hori S."/>
            <person name="Arai W."/>
            <person name="Tsubouchi T."/>
            <person name="Morono Y."/>
            <person name="Uchiyama I."/>
            <person name="Ito T."/>
            <person name="Fujiyama A."/>
            <person name="Inagaki F."/>
            <person name="Takami H."/>
        </authorList>
    </citation>
    <scope>NUCLEOTIDE SEQUENCE</scope>
    <source>
        <strain evidence="2">Expedition CK06-06</strain>
    </source>
</reference>
<proteinExistence type="predicted"/>
<gene>
    <name evidence="2" type="ORF">S01H4_62781</name>
</gene>
<organism evidence="2">
    <name type="scientific">marine sediment metagenome</name>
    <dbReference type="NCBI Taxonomy" id="412755"/>
    <lineage>
        <taxon>unclassified sequences</taxon>
        <taxon>metagenomes</taxon>
        <taxon>ecological metagenomes</taxon>
    </lineage>
</organism>
<sequence>ITKTVTTAAQEATQEQGTDWITLAIIGILGLVGYSMFKKRG</sequence>
<keyword evidence="1" id="KW-0812">Transmembrane</keyword>
<protein>
    <submittedName>
        <fullName evidence="2">Uncharacterized protein</fullName>
    </submittedName>
</protein>
<feature type="non-terminal residue" evidence="2">
    <location>
        <position position="1"/>
    </location>
</feature>
<keyword evidence="1" id="KW-0472">Membrane</keyword>
<name>X1DUX8_9ZZZZ</name>
<dbReference type="NCBIfam" id="TIGR01167">
    <property type="entry name" value="LPXTG_anchor"/>
    <property type="match status" value="1"/>
</dbReference>
<evidence type="ECO:0000256" key="1">
    <source>
        <dbReference type="SAM" id="Phobius"/>
    </source>
</evidence>
<accession>X1DUX8</accession>
<keyword evidence="1" id="KW-1133">Transmembrane helix</keyword>
<dbReference type="EMBL" id="BART01037560">
    <property type="protein sequence ID" value="GAH08774.1"/>
    <property type="molecule type" value="Genomic_DNA"/>
</dbReference>
<dbReference type="AlphaFoldDB" id="X1DUX8"/>
<comment type="caution">
    <text evidence="2">The sequence shown here is derived from an EMBL/GenBank/DDBJ whole genome shotgun (WGS) entry which is preliminary data.</text>
</comment>
<feature type="transmembrane region" description="Helical" evidence="1">
    <location>
        <begin position="20"/>
        <end position="37"/>
    </location>
</feature>